<sequence>MDKMNVFVEGVCDQMCPENEIKVRTREKLVHFFEKNPENQRVESARFVKAFARSAAGKTIEAHDLRTLRALRVTVNYLLTVIIADKRKPFHFVYDFIFDRLRAVRQEIVMQNLSPGDTLTLIEPIIFFLIYSRYRLCEQPLANFDPKICRQHTTECIQTALVCYDQGGEQENRYLFEAIYLVTNLGNVDALMRGISVARGMRSGSNRTFEDALKMSLLCWQKNYYRVLEMWSTQPTICCLAATENVPDIREKFLTTLATAYHSKHLTVPLEWLVRILRYGDRCQLQRDLQRLNVEIINGTDAKFDKVAFEKREKNLVHCREAIVEEKLTTHPFSLNIKFSTHAPS</sequence>
<dbReference type="GO" id="GO:0051298">
    <property type="term" value="P:centrosome duplication"/>
    <property type="evidence" value="ECO:0007669"/>
    <property type="project" value="TreeGrafter"/>
</dbReference>
<dbReference type="EMBL" id="AJWK01031368">
    <property type="status" value="NOT_ANNOTATED_CDS"/>
    <property type="molecule type" value="Genomic_DNA"/>
</dbReference>
<protein>
    <recommendedName>
        <fullName evidence="1">SAC3/GANP/THP3 conserved domain-containing protein</fullName>
    </recommendedName>
</protein>
<evidence type="ECO:0000259" key="1">
    <source>
        <dbReference type="Pfam" id="PF03399"/>
    </source>
</evidence>
<keyword evidence="3" id="KW-1185">Reference proteome</keyword>
<dbReference type="Gene3D" id="1.25.40.990">
    <property type="match status" value="1"/>
</dbReference>
<dbReference type="InterPro" id="IPR005062">
    <property type="entry name" value="SAC3/GANP/THP3_conserved"/>
</dbReference>
<evidence type="ECO:0000313" key="3">
    <source>
        <dbReference type="Proteomes" id="UP000092461"/>
    </source>
</evidence>
<dbReference type="GO" id="GO:0051225">
    <property type="term" value="P:spindle assembly"/>
    <property type="evidence" value="ECO:0007669"/>
    <property type="project" value="TreeGrafter"/>
</dbReference>
<evidence type="ECO:0000313" key="2">
    <source>
        <dbReference type="EnsemblMetazoa" id="LLOJ009157-PA"/>
    </source>
</evidence>
<dbReference type="GO" id="GO:0005634">
    <property type="term" value="C:nucleus"/>
    <property type="evidence" value="ECO:0007669"/>
    <property type="project" value="TreeGrafter"/>
</dbReference>
<dbReference type="PANTHER" id="PTHR12436">
    <property type="entry name" value="80 KDA MCM3-ASSOCIATED PROTEIN"/>
    <property type="match status" value="1"/>
</dbReference>
<dbReference type="VEuPathDB" id="VectorBase:LLOJ009157"/>
<dbReference type="GO" id="GO:0005813">
    <property type="term" value="C:centrosome"/>
    <property type="evidence" value="ECO:0007669"/>
    <property type="project" value="TreeGrafter"/>
</dbReference>
<accession>A0A1B0CVX2</accession>
<dbReference type="AlphaFoldDB" id="A0A1B0CVX2"/>
<dbReference type="GO" id="GO:0005819">
    <property type="term" value="C:spindle"/>
    <property type="evidence" value="ECO:0007669"/>
    <property type="project" value="TreeGrafter"/>
</dbReference>
<dbReference type="PANTHER" id="PTHR12436:SF38">
    <property type="entry name" value="SAC3 DOMAIN-CONTAINING PROTEIN 1"/>
    <property type="match status" value="1"/>
</dbReference>
<feature type="domain" description="SAC3/GANP/THP3 conserved" evidence="1">
    <location>
        <begin position="15"/>
        <end position="296"/>
    </location>
</feature>
<dbReference type="EnsemblMetazoa" id="LLOJ009157-RA">
    <property type="protein sequence ID" value="LLOJ009157-PA"/>
    <property type="gene ID" value="LLOJ009157"/>
</dbReference>
<reference evidence="2" key="1">
    <citation type="submission" date="2020-05" db="UniProtKB">
        <authorList>
            <consortium name="EnsemblMetazoa"/>
        </authorList>
    </citation>
    <scope>IDENTIFICATION</scope>
    <source>
        <strain evidence="2">Jacobina</strain>
    </source>
</reference>
<dbReference type="VEuPathDB" id="VectorBase:LLONM1_009394"/>
<dbReference type="InterPro" id="IPR045107">
    <property type="entry name" value="SAC3/GANP/THP3"/>
</dbReference>
<dbReference type="Proteomes" id="UP000092461">
    <property type="component" value="Unassembled WGS sequence"/>
</dbReference>
<organism evidence="2 3">
    <name type="scientific">Lutzomyia longipalpis</name>
    <name type="common">Sand fly</name>
    <dbReference type="NCBI Taxonomy" id="7200"/>
    <lineage>
        <taxon>Eukaryota</taxon>
        <taxon>Metazoa</taxon>
        <taxon>Ecdysozoa</taxon>
        <taxon>Arthropoda</taxon>
        <taxon>Hexapoda</taxon>
        <taxon>Insecta</taxon>
        <taxon>Pterygota</taxon>
        <taxon>Neoptera</taxon>
        <taxon>Endopterygota</taxon>
        <taxon>Diptera</taxon>
        <taxon>Nematocera</taxon>
        <taxon>Psychodoidea</taxon>
        <taxon>Psychodidae</taxon>
        <taxon>Lutzomyia</taxon>
        <taxon>Lutzomyia</taxon>
    </lineage>
</organism>
<dbReference type="Pfam" id="PF03399">
    <property type="entry name" value="SAC3_GANP"/>
    <property type="match status" value="1"/>
</dbReference>
<name>A0A1B0CVX2_LUTLO</name>
<proteinExistence type="predicted"/>